<accession>A0AAU9TMD1</accession>
<dbReference type="PANTHER" id="PTHR46114:SF2">
    <property type="entry name" value="CULLIN N-TERMINAL DOMAIN-CONTAINING PROTEIN"/>
    <property type="match status" value="1"/>
</dbReference>
<evidence type="ECO:0000313" key="3">
    <source>
        <dbReference type="Proteomes" id="UP001153954"/>
    </source>
</evidence>
<feature type="region of interest" description="Disordered" evidence="1">
    <location>
        <begin position="79"/>
        <end position="98"/>
    </location>
</feature>
<comment type="caution">
    <text evidence="2">The sequence shown here is derived from an EMBL/GenBank/DDBJ whole genome shotgun (WGS) entry which is preliminary data.</text>
</comment>
<organism evidence="2 3">
    <name type="scientific">Euphydryas editha</name>
    <name type="common">Edith's checkerspot</name>
    <dbReference type="NCBI Taxonomy" id="104508"/>
    <lineage>
        <taxon>Eukaryota</taxon>
        <taxon>Metazoa</taxon>
        <taxon>Ecdysozoa</taxon>
        <taxon>Arthropoda</taxon>
        <taxon>Hexapoda</taxon>
        <taxon>Insecta</taxon>
        <taxon>Pterygota</taxon>
        <taxon>Neoptera</taxon>
        <taxon>Endopterygota</taxon>
        <taxon>Lepidoptera</taxon>
        <taxon>Glossata</taxon>
        <taxon>Ditrysia</taxon>
        <taxon>Papilionoidea</taxon>
        <taxon>Nymphalidae</taxon>
        <taxon>Nymphalinae</taxon>
        <taxon>Euphydryas</taxon>
    </lineage>
</organism>
<gene>
    <name evidence="2" type="ORF">EEDITHA_LOCUS4893</name>
</gene>
<evidence type="ECO:0000313" key="2">
    <source>
        <dbReference type="EMBL" id="CAH2088759.1"/>
    </source>
</evidence>
<proteinExistence type="predicted"/>
<dbReference type="PANTHER" id="PTHR46114">
    <property type="entry name" value="APPLE DOMAIN-CONTAINING PROTEIN"/>
    <property type="match status" value="1"/>
</dbReference>
<protein>
    <submittedName>
        <fullName evidence="2">Uncharacterized protein</fullName>
    </submittedName>
</protein>
<keyword evidence="3" id="KW-1185">Reference proteome</keyword>
<evidence type="ECO:0000256" key="1">
    <source>
        <dbReference type="SAM" id="MobiDB-lite"/>
    </source>
</evidence>
<reference evidence="2" key="1">
    <citation type="submission" date="2022-03" db="EMBL/GenBank/DDBJ databases">
        <authorList>
            <person name="Tunstrom K."/>
        </authorList>
    </citation>
    <scope>NUCLEOTIDE SEQUENCE</scope>
</reference>
<dbReference type="EMBL" id="CAKOGL010000007">
    <property type="protein sequence ID" value="CAH2088759.1"/>
    <property type="molecule type" value="Genomic_DNA"/>
</dbReference>
<dbReference type="AlphaFoldDB" id="A0AAU9TMD1"/>
<dbReference type="Proteomes" id="UP001153954">
    <property type="component" value="Unassembled WGS sequence"/>
</dbReference>
<name>A0AAU9TMD1_EUPED</name>
<sequence length="98" mass="11478">MGPACEHPCQKRGACTVVLKIHFLESRLNFFPQNMGAVNDEHGERFHQDIASFEKRYRGKWEPSILSEYCWSIVRETPESSYTRKAKRSKQSESFRPL</sequence>